<dbReference type="EMBL" id="FTMD01000022">
    <property type="protein sequence ID" value="SIR58747.1"/>
    <property type="molecule type" value="Genomic_DNA"/>
</dbReference>
<dbReference type="Proteomes" id="UP000186819">
    <property type="component" value="Unassembled WGS sequence"/>
</dbReference>
<dbReference type="Pfam" id="PF19802">
    <property type="entry name" value="DUF6285"/>
    <property type="match status" value="1"/>
</dbReference>
<dbReference type="RefSeq" id="WP_076604230.1">
    <property type="nucleotide sequence ID" value="NZ_FTMD01000022.1"/>
</dbReference>
<sequence length="144" mass="15492">MRDEPTGEQLLDSARNVLREQLMPALPAASRHAALMIANAMSIAMRQLQNGDEPERAELRALEKILLAGDGDGDGDGDGAGEAGTSMRARLKELNRRLSHWIRDGQADAGEIRDAVRAHLVQVARTKVGESNPKYLGNGARTAA</sequence>
<organism evidence="2 3">
    <name type="scientific">Aromatoleum tolulyticum</name>
    <dbReference type="NCBI Taxonomy" id="34027"/>
    <lineage>
        <taxon>Bacteria</taxon>
        <taxon>Pseudomonadati</taxon>
        <taxon>Pseudomonadota</taxon>
        <taxon>Betaproteobacteria</taxon>
        <taxon>Rhodocyclales</taxon>
        <taxon>Rhodocyclaceae</taxon>
        <taxon>Aromatoleum</taxon>
    </lineage>
</organism>
<reference evidence="3" key="1">
    <citation type="submission" date="2017-01" db="EMBL/GenBank/DDBJ databases">
        <authorList>
            <person name="Varghese N."/>
            <person name="Submissions S."/>
        </authorList>
    </citation>
    <scope>NUCLEOTIDE SEQUENCE [LARGE SCALE GENOMIC DNA]</scope>
    <source>
        <strain evidence="3">ATCC 51758</strain>
    </source>
</reference>
<evidence type="ECO:0000313" key="2">
    <source>
        <dbReference type="EMBL" id="SIR58747.1"/>
    </source>
</evidence>
<dbReference type="OrthoDB" id="8480752at2"/>
<feature type="domain" description="DUF6285" evidence="1">
    <location>
        <begin position="24"/>
        <end position="135"/>
    </location>
</feature>
<protein>
    <recommendedName>
        <fullName evidence="1">DUF6285 domain-containing protein</fullName>
    </recommendedName>
</protein>
<dbReference type="STRING" id="34027.SAMN05421829_1223"/>
<evidence type="ECO:0000259" key="1">
    <source>
        <dbReference type="Pfam" id="PF19802"/>
    </source>
</evidence>
<dbReference type="InterPro" id="IPR046252">
    <property type="entry name" value="DUF6285"/>
</dbReference>
<name>A0A1N7C5E8_9RHOO</name>
<dbReference type="AlphaFoldDB" id="A0A1N7C5E8"/>
<accession>A0A1N7C5E8</accession>
<gene>
    <name evidence="2" type="ORF">SAMN05421829_1223</name>
</gene>
<keyword evidence="3" id="KW-1185">Reference proteome</keyword>
<evidence type="ECO:0000313" key="3">
    <source>
        <dbReference type="Proteomes" id="UP000186819"/>
    </source>
</evidence>
<proteinExistence type="predicted"/>